<evidence type="ECO:0000313" key="1">
    <source>
        <dbReference type="EMBL" id="KAK4503944.1"/>
    </source>
</evidence>
<evidence type="ECO:0000313" key="2">
    <source>
        <dbReference type="Proteomes" id="UP001305779"/>
    </source>
</evidence>
<gene>
    <name evidence="1" type="ORF">PRZ48_004859</name>
</gene>
<dbReference type="Pfam" id="PF01063">
    <property type="entry name" value="Aminotran_4"/>
    <property type="match status" value="1"/>
</dbReference>
<reference evidence="1 2" key="1">
    <citation type="journal article" date="2023" name="G3 (Bethesda)">
        <title>A chromosome-level genome assembly of Zasmidium syzygii isolated from banana leaves.</title>
        <authorList>
            <person name="van Westerhoven A.C."/>
            <person name="Mehrabi R."/>
            <person name="Talebi R."/>
            <person name="Steentjes M.B.F."/>
            <person name="Corcolon B."/>
            <person name="Chong P.A."/>
            <person name="Kema G.H.J."/>
            <person name="Seidl M.F."/>
        </authorList>
    </citation>
    <scope>NUCLEOTIDE SEQUENCE [LARGE SCALE GENOMIC DNA]</scope>
    <source>
        <strain evidence="1 2">P124</strain>
    </source>
</reference>
<dbReference type="SUPFAM" id="SSF56752">
    <property type="entry name" value="D-aminoacid aminotransferase-like PLP-dependent enzymes"/>
    <property type="match status" value="1"/>
</dbReference>
<name>A0ABR0EQQ9_ZASCE</name>
<dbReference type="EMBL" id="JAXOVC010000003">
    <property type="protein sequence ID" value="KAK4503944.1"/>
    <property type="molecule type" value="Genomic_DNA"/>
</dbReference>
<proteinExistence type="predicted"/>
<dbReference type="InterPro" id="IPR001544">
    <property type="entry name" value="Aminotrans_IV"/>
</dbReference>
<protein>
    <recommendedName>
        <fullName evidence="3">Aminotransferase</fullName>
    </recommendedName>
</protein>
<keyword evidence="2" id="KW-1185">Reference proteome</keyword>
<organism evidence="1 2">
    <name type="scientific">Zasmidium cellare</name>
    <name type="common">Wine cellar mold</name>
    <name type="synonym">Racodium cellare</name>
    <dbReference type="NCBI Taxonomy" id="395010"/>
    <lineage>
        <taxon>Eukaryota</taxon>
        <taxon>Fungi</taxon>
        <taxon>Dikarya</taxon>
        <taxon>Ascomycota</taxon>
        <taxon>Pezizomycotina</taxon>
        <taxon>Dothideomycetes</taxon>
        <taxon>Dothideomycetidae</taxon>
        <taxon>Mycosphaerellales</taxon>
        <taxon>Mycosphaerellaceae</taxon>
        <taxon>Zasmidium</taxon>
    </lineage>
</organism>
<evidence type="ECO:0008006" key="3">
    <source>
        <dbReference type="Google" id="ProtNLM"/>
    </source>
</evidence>
<dbReference type="InterPro" id="IPR043132">
    <property type="entry name" value="BCAT-like_C"/>
</dbReference>
<sequence>MSGHFNGGDTPQEDERDQYVYTSIRFDRRLVNSAQNTAASCNKPCPFYMLEHHWTRLQVAKWSTFFFTDDRPRPNSGGPAILLQVLMNAIKKWHEDHPGEKPEALRVRLRAFVGGKMSTQINHPLKSVPMSALFPKSFRRSPEGPEKPEWTVVLDVQPTEPGEGTMFKTSDRCAYGRARGAAGIMDYMTPKEVLLYTPSQEILDGSICTPYLFREGRWVTPSSSVGGLQGTTRRWALENGLAVEGTISIDSLVDGETIWLSNAVRGYFCGIFQKREPPKEALSEEMVKELDRQRFTYTQSIV</sequence>
<dbReference type="Proteomes" id="UP001305779">
    <property type="component" value="Unassembled WGS sequence"/>
</dbReference>
<dbReference type="InterPro" id="IPR036038">
    <property type="entry name" value="Aminotransferase-like"/>
</dbReference>
<accession>A0ABR0EQQ9</accession>
<comment type="caution">
    <text evidence="1">The sequence shown here is derived from an EMBL/GenBank/DDBJ whole genome shotgun (WGS) entry which is preliminary data.</text>
</comment>
<dbReference type="Gene3D" id="3.20.10.10">
    <property type="entry name" value="D-amino Acid Aminotransferase, subunit A, domain 2"/>
    <property type="match status" value="1"/>
</dbReference>